<dbReference type="Proteomes" id="UP000234206">
    <property type="component" value="Unassembled WGS sequence"/>
</dbReference>
<evidence type="ECO:0000259" key="4">
    <source>
        <dbReference type="Pfam" id="PF09186"/>
    </source>
</evidence>
<dbReference type="OrthoDB" id="9813771at2"/>
<dbReference type="GO" id="GO:0006446">
    <property type="term" value="P:regulation of translational initiation"/>
    <property type="evidence" value="ECO:0007669"/>
    <property type="project" value="TreeGrafter"/>
</dbReference>
<feature type="domain" description="UPF0029" evidence="4">
    <location>
        <begin position="141"/>
        <end position="195"/>
    </location>
</feature>
<evidence type="ECO:0000313" key="6">
    <source>
        <dbReference type="Proteomes" id="UP000234206"/>
    </source>
</evidence>
<dbReference type="AlphaFoldDB" id="A0A2I1P8J4"/>
<protein>
    <submittedName>
        <fullName evidence="5">DUF1949 domain-containing protein</fullName>
    </submittedName>
</protein>
<dbReference type="PANTHER" id="PTHR16301:SF20">
    <property type="entry name" value="IMPACT FAMILY MEMBER YIGZ"/>
    <property type="match status" value="1"/>
</dbReference>
<dbReference type="SUPFAM" id="SSF54980">
    <property type="entry name" value="EF-G C-terminal domain-like"/>
    <property type="match status" value="1"/>
</dbReference>
<dbReference type="EMBL" id="PKIZ01000023">
    <property type="protein sequence ID" value="PKZ40943.1"/>
    <property type="molecule type" value="Genomic_DNA"/>
</dbReference>
<dbReference type="RefSeq" id="WP_070705430.1">
    <property type="nucleotide sequence ID" value="NZ_JBHLVH010000009.1"/>
</dbReference>
<name>A0A2I1P8J4_9MICO</name>
<evidence type="ECO:0000259" key="3">
    <source>
        <dbReference type="Pfam" id="PF01205"/>
    </source>
</evidence>
<organism evidence="5 6">
    <name type="scientific">Kytococcus schroeteri</name>
    <dbReference type="NCBI Taxonomy" id="138300"/>
    <lineage>
        <taxon>Bacteria</taxon>
        <taxon>Bacillati</taxon>
        <taxon>Actinomycetota</taxon>
        <taxon>Actinomycetes</taxon>
        <taxon>Micrococcales</taxon>
        <taxon>Kytococcaceae</taxon>
        <taxon>Kytococcus</taxon>
    </lineage>
</organism>
<dbReference type="InterPro" id="IPR036956">
    <property type="entry name" value="Impact_N_sf"/>
</dbReference>
<dbReference type="Pfam" id="PF09186">
    <property type="entry name" value="DUF1949"/>
    <property type="match status" value="1"/>
</dbReference>
<evidence type="ECO:0000256" key="2">
    <source>
        <dbReference type="SAM" id="MobiDB-lite"/>
    </source>
</evidence>
<dbReference type="InterPro" id="IPR035647">
    <property type="entry name" value="EFG_III/V"/>
</dbReference>
<accession>A0A2I1P8J4</accession>
<comment type="similarity">
    <text evidence="1">Belongs to the IMPACT family.</text>
</comment>
<dbReference type="InterPro" id="IPR001498">
    <property type="entry name" value="Impact_N"/>
</dbReference>
<proteinExistence type="inferred from homology"/>
<evidence type="ECO:0000313" key="5">
    <source>
        <dbReference type="EMBL" id="PKZ40943.1"/>
    </source>
</evidence>
<feature type="domain" description="Impact N-terminal" evidence="3">
    <location>
        <begin position="20"/>
        <end position="125"/>
    </location>
</feature>
<feature type="region of interest" description="Disordered" evidence="2">
    <location>
        <begin position="63"/>
        <end position="82"/>
    </location>
</feature>
<evidence type="ECO:0000256" key="1">
    <source>
        <dbReference type="ARBA" id="ARBA00007665"/>
    </source>
</evidence>
<gene>
    <name evidence="5" type="ORF">CYJ76_10375</name>
</gene>
<dbReference type="SUPFAM" id="SSF54211">
    <property type="entry name" value="Ribosomal protein S5 domain 2-like"/>
    <property type="match status" value="1"/>
</dbReference>
<dbReference type="PANTHER" id="PTHR16301">
    <property type="entry name" value="IMPACT-RELATED"/>
    <property type="match status" value="1"/>
</dbReference>
<dbReference type="InterPro" id="IPR020568">
    <property type="entry name" value="Ribosomal_Su5_D2-typ_SF"/>
</dbReference>
<dbReference type="Gene3D" id="3.30.230.30">
    <property type="entry name" value="Impact, N-terminal domain"/>
    <property type="match status" value="1"/>
</dbReference>
<comment type="caution">
    <text evidence="5">The sequence shown here is derived from an EMBL/GenBank/DDBJ whole genome shotgun (WGS) entry which is preliminary data.</text>
</comment>
<reference evidence="5 6" key="1">
    <citation type="submission" date="2017-12" db="EMBL/GenBank/DDBJ databases">
        <title>Phylogenetic diversity of female urinary microbiome.</title>
        <authorList>
            <person name="Thomas-White K."/>
            <person name="Wolfe A.J."/>
        </authorList>
    </citation>
    <scope>NUCLEOTIDE SEQUENCE [LARGE SCALE GENOMIC DNA]</scope>
    <source>
        <strain evidence="5 6">UMB1298</strain>
    </source>
</reference>
<keyword evidence="6" id="KW-1185">Reference proteome</keyword>
<dbReference type="GO" id="GO:0005737">
    <property type="term" value="C:cytoplasm"/>
    <property type="evidence" value="ECO:0007669"/>
    <property type="project" value="TreeGrafter"/>
</dbReference>
<dbReference type="InterPro" id="IPR015269">
    <property type="entry name" value="UPF0029_Impact_C"/>
</dbReference>
<sequence>MSVTSYRTLAADAHGEIEEKHSVFRCRIAPTSDEAAARAVIEAERRTHHDARHHCSAFVLGPDGRIERSNDDGEPAGTAGTPMLDVLRGSGYRDVTAVVTRWFGGTKLGAGGLVRAYGDAVRAALEEARPRERHLVRLHSLAVAHADVGRIENDLRAAGFVVTGTDYAERATLHVAVPPAQQDALTTLVAATTAGEGVLVPGEEEWVDLA</sequence>
<dbReference type="InterPro" id="IPR023582">
    <property type="entry name" value="Impact"/>
</dbReference>
<dbReference type="Pfam" id="PF01205">
    <property type="entry name" value="Impact_N"/>
    <property type="match status" value="1"/>
</dbReference>